<evidence type="ECO:0000259" key="1">
    <source>
        <dbReference type="PROSITE" id="PS50086"/>
    </source>
</evidence>
<feature type="domain" description="Rab-GAP TBC" evidence="1">
    <location>
        <begin position="245"/>
        <end position="498"/>
    </location>
</feature>
<dbReference type="InterPro" id="IPR000195">
    <property type="entry name" value="Rab-GAP-TBC_dom"/>
</dbReference>
<dbReference type="PANTHER" id="PTHR16110:SF1">
    <property type="entry name" value="TBC1 DOMAIN FAMILY MEMBER 19"/>
    <property type="match status" value="1"/>
</dbReference>
<name>A0A0H5RE29_9EUKA</name>
<dbReference type="Gene3D" id="1.10.472.80">
    <property type="entry name" value="Ypt/Rab-GAP domain of gyp1p, domain 3"/>
    <property type="match status" value="1"/>
</dbReference>
<reference evidence="2" key="1">
    <citation type="submission" date="2015-04" db="EMBL/GenBank/DDBJ databases">
        <title>The genome sequence of the plant pathogenic Rhizarian Plasmodiophora brassicae reveals insights in its biotrophic life cycle and the origin of chitin synthesis.</title>
        <authorList>
            <person name="Schwelm A."/>
            <person name="Fogelqvist J."/>
            <person name="Knaust A."/>
            <person name="Julke S."/>
            <person name="Lilja T."/>
            <person name="Dhandapani V."/>
            <person name="Bonilla-Rosso G."/>
            <person name="Karlsson M."/>
            <person name="Shevchenko A."/>
            <person name="Choi S.R."/>
            <person name="Kim H.G."/>
            <person name="Park J.Y."/>
            <person name="Lim Y.P."/>
            <person name="Ludwig-Muller J."/>
            <person name="Dixelius C."/>
        </authorList>
    </citation>
    <scope>NUCLEOTIDE SEQUENCE</scope>
    <source>
        <tissue evidence="2">Potato root galls</tissue>
    </source>
</reference>
<proteinExistence type="predicted"/>
<dbReference type="InterPro" id="IPR042507">
    <property type="entry name" value="TBC1D19"/>
</dbReference>
<dbReference type="AlphaFoldDB" id="A0A0H5RE29"/>
<organism evidence="2">
    <name type="scientific">Spongospora subterranea</name>
    <dbReference type="NCBI Taxonomy" id="70186"/>
    <lineage>
        <taxon>Eukaryota</taxon>
        <taxon>Sar</taxon>
        <taxon>Rhizaria</taxon>
        <taxon>Endomyxa</taxon>
        <taxon>Phytomyxea</taxon>
        <taxon>Plasmodiophorida</taxon>
        <taxon>Plasmodiophoridae</taxon>
        <taxon>Spongospora</taxon>
    </lineage>
</organism>
<dbReference type="SUPFAM" id="SSF47923">
    <property type="entry name" value="Ypt/Rab-GAP domain of gyp1p"/>
    <property type="match status" value="1"/>
</dbReference>
<dbReference type="Pfam" id="PF00566">
    <property type="entry name" value="RabGAP-TBC"/>
    <property type="match status" value="1"/>
</dbReference>
<dbReference type="PROSITE" id="PS50086">
    <property type="entry name" value="TBC_RABGAP"/>
    <property type="match status" value="1"/>
</dbReference>
<accession>A0A0H5RE29</accession>
<dbReference type="SMART" id="SM00164">
    <property type="entry name" value="TBC"/>
    <property type="match status" value="1"/>
</dbReference>
<protein>
    <recommendedName>
        <fullName evidence="1">Rab-GAP TBC domain-containing protein</fullName>
    </recommendedName>
</protein>
<sequence length="552" mass="64095">MQSHVVYGHFDTVEDQRKKIIEAIEEYPVYWSAKRSVKELCMKQTVSEIEGSIESLLFRSPLAPRLESVIHFIDRNANHSREYKFAGVDDRYEPLDFVEKLRMQWDSRMRYQLRAIASHQKRPLLMPRIRPSRDRDQEEQFPSHLIYSWTDLLNEIENLSNPNAASSAENNITGFGSVKLCLRTPTLDLLRRRYCQLSPNIRHVGLDDELSGLGWFRSQQNSDGERLLNDTRTSTAELMVYAQTGIPASLRPRFWKRILGVWSSERDLAHYEKLISQVRRWDMITDDLYRLEVQETTDNAAYFVFEDMLDEMMLAFSRDSWVPRNSILPLSVAPLTTNIFDDSENSQIIPSNSHQPPQFVPVQKSLTAMENSGLELNDQGDTIIPPCQIVPFHLQVMLAAPLCYLFQQAEQTYFVYRQMYARYFCRLHLISSRKDTIIYLCKLFEDLVQSDSPQVFYHAVEAGLPPLRVVFPWLFTAFSGYLAVDQVLILWDRILAYDSLELLSVLAAAIFVFRSKSVMNASSGDEIRDIFEDGAHFRVLPLLQHFLFDSSR</sequence>
<dbReference type="EMBL" id="HACM01011579">
    <property type="protein sequence ID" value="CRZ12021.1"/>
    <property type="molecule type" value="Transcribed_RNA"/>
</dbReference>
<evidence type="ECO:0000313" key="2">
    <source>
        <dbReference type="EMBL" id="CRZ12021.1"/>
    </source>
</evidence>
<dbReference type="PANTHER" id="PTHR16110">
    <property type="entry name" value="TBC1 DOMAIN FAMILY MEMBER 19"/>
    <property type="match status" value="1"/>
</dbReference>
<dbReference type="InterPro" id="IPR035969">
    <property type="entry name" value="Rab-GAP_TBC_sf"/>
</dbReference>